<keyword evidence="1 2" id="KW-0472">Membrane</keyword>
<dbReference type="PANTHER" id="PTHR40033:SF1">
    <property type="entry name" value="CITRATE-SODIUM SYMPORTER"/>
    <property type="match status" value="1"/>
</dbReference>
<feature type="transmembrane region" description="Helical" evidence="2">
    <location>
        <begin position="214"/>
        <end position="235"/>
    </location>
</feature>
<feature type="transmembrane region" description="Helical" evidence="2">
    <location>
        <begin position="120"/>
        <end position="138"/>
    </location>
</feature>
<protein>
    <submittedName>
        <fullName evidence="3">2-hydroxycarboxylate transporter family protein</fullName>
    </submittedName>
</protein>
<evidence type="ECO:0000313" key="3">
    <source>
        <dbReference type="EMBL" id="MFD1462810.1"/>
    </source>
</evidence>
<keyword evidence="2" id="KW-0812">Transmembrane</keyword>
<accession>A0ABW4DHT5</accession>
<feature type="transmembrane region" description="Helical" evidence="2">
    <location>
        <begin position="362"/>
        <end position="381"/>
    </location>
</feature>
<dbReference type="EMBL" id="JBHTNZ010000022">
    <property type="protein sequence ID" value="MFD1462810.1"/>
    <property type="molecule type" value="Genomic_DNA"/>
</dbReference>
<dbReference type="Proteomes" id="UP001597340">
    <property type="component" value="Unassembled WGS sequence"/>
</dbReference>
<feature type="transmembrane region" description="Helical" evidence="2">
    <location>
        <begin position="179"/>
        <end position="202"/>
    </location>
</feature>
<feature type="transmembrane region" description="Helical" evidence="2">
    <location>
        <begin position="150"/>
        <end position="173"/>
    </location>
</feature>
<comment type="subcellular location">
    <subcellularLocation>
        <location evidence="1">Cell membrane</location>
    </subcellularLocation>
</comment>
<keyword evidence="1" id="KW-1003">Cell membrane</keyword>
<dbReference type="PIRSF" id="PIRSF005348">
    <property type="entry name" value="YxkH"/>
    <property type="match status" value="1"/>
</dbReference>
<feature type="transmembrane region" description="Helical" evidence="2">
    <location>
        <begin position="284"/>
        <end position="312"/>
    </location>
</feature>
<feature type="transmembrane region" description="Helical" evidence="2">
    <location>
        <begin position="425"/>
        <end position="446"/>
    </location>
</feature>
<evidence type="ECO:0000313" key="4">
    <source>
        <dbReference type="Proteomes" id="UP001597340"/>
    </source>
</evidence>
<keyword evidence="1" id="KW-0813">Transport</keyword>
<dbReference type="RefSeq" id="WP_229525003.1">
    <property type="nucleotide sequence ID" value="NZ_JAFFQR010000084.1"/>
</dbReference>
<feature type="transmembrane region" description="Helical" evidence="2">
    <location>
        <begin position="24"/>
        <end position="47"/>
    </location>
</feature>
<gene>
    <name evidence="3" type="ORF">ACFQ5D_15655</name>
</gene>
<reference evidence="4" key="1">
    <citation type="journal article" date="2019" name="Int. J. Syst. Evol. Microbiol.">
        <title>The Global Catalogue of Microorganisms (GCM) 10K type strain sequencing project: providing services to taxonomists for standard genome sequencing and annotation.</title>
        <authorList>
            <consortium name="The Broad Institute Genomics Platform"/>
            <consortium name="The Broad Institute Genome Sequencing Center for Infectious Disease"/>
            <person name="Wu L."/>
            <person name="Ma J."/>
        </authorList>
    </citation>
    <scope>NUCLEOTIDE SEQUENCE [LARGE SCALE GENOMIC DNA]</scope>
    <source>
        <strain evidence="4">CCM 9147</strain>
    </source>
</reference>
<proteinExistence type="inferred from homology"/>
<evidence type="ECO:0000256" key="2">
    <source>
        <dbReference type="SAM" id="Phobius"/>
    </source>
</evidence>
<dbReference type="PANTHER" id="PTHR40033">
    <property type="entry name" value="NA(+)-MALATE SYMPORTER"/>
    <property type="match status" value="1"/>
</dbReference>
<feature type="transmembrane region" description="Helical" evidence="2">
    <location>
        <begin position="332"/>
        <end position="350"/>
    </location>
</feature>
<dbReference type="InterPro" id="IPR004679">
    <property type="entry name" value="2-OHcarboxylate_transport"/>
</dbReference>
<comment type="caution">
    <text evidence="3">The sequence shown here is derived from an EMBL/GenBank/DDBJ whole genome shotgun (WGS) entry which is preliminary data.</text>
</comment>
<dbReference type="Pfam" id="PF03390">
    <property type="entry name" value="2HCT"/>
    <property type="match status" value="1"/>
</dbReference>
<feature type="transmembrane region" description="Helical" evidence="2">
    <location>
        <begin position="53"/>
        <end position="72"/>
    </location>
</feature>
<name>A0ABW4DHT5_9BACL</name>
<comment type="similarity">
    <text evidence="1">Belongs to the 2-hydroxycarboxylate transporter (2-HCT) (TC 2.A.24) family.</text>
</comment>
<sequence>MIENKVNQTVELILQPQPAWKKVLGFKVGGVIPVSVYIPFMIVVYLLINAGKFPKDMIGAISIMTLFGFLLAEIGKRIPILKDVGGAPILATFVPSYMVAHKLLPVPAIESVTTFMKTTNFLYVYIAIVICGSILGMNRNLMIKAIAKMFIPLLVGTIVAVGAGMLTGTLLGLGAFQTFFYIVVPIMAGGVGEGAIPLSIGYGEILRITQDQAFAQILPSVMLGSLSAIILSSLLKKLGESKPELTGNGTLVKGGDDDILKYAEDKDNKSIDLSQMATGAALAFGFYLLGTFGAATFGIPGPIIMLFAAVVVKYFGLLPRELEDGAQMMQRFFVIGVTYPLLLAVGVYNTPWNTLISVLNPAYLITIFVTVLSMVASGFFVGKWMNMYPVEAAIITATHSGQGGTGDVAILTASDRLVLMPFAQVATRIGGAVTVTVAIFLLRWLVH</sequence>
<keyword evidence="2" id="KW-1133">Transmembrane helix</keyword>
<organism evidence="3 4">
    <name type="scientific">Paenibacillus farraposensis</name>
    <dbReference type="NCBI Taxonomy" id="2807095"/>
    <lineage>
        <taxon>Bacteria</taxon>
        <taxon>Bacillati</taxon>
        <taxon>Bacillota</taxon>
        <taxon>Bacilli</taxon>
        <taxon>Bacillales</taxon>
        <taxon>Paenibacillaceae</taxon>
        <taxon>Paenibacillus</taxon>
    </lineage>
</organism>
<keyword evidence="1" id="KW-0769">Symport</keyword>
<evidence type="ECO:0000256" key="1">
    <source>
        <dbReference type="PIRNR" id="PIRNR005348"/>
    </source>
</evidence>
<keyword evidence="4" id="KW-1185">Reference proteome</keyword>